<dbReference type="EMBL" id="NHOC01000010">
    <property type="protein sequence ID" value="OUM19785.1"/>
    <property type="molecule type" value="Genomic_DNA"/>
</dbReference>
<dbReference type="GO" id="GO:0005829">
    <property type="term" value="C:cytosol"/>
    <property type="evidence" value="ECO:0007669"/>
    <property type="project" value="TreeGrafter"/>
</dbReference>
<accession>A0A252F1W1</accession>
<dbReference type="EC" id="3.1.11.6" evidence="6"/>
<dbReference type="InterPro" id="IPR003761">
    <property type="entry name" value="Exonuc_VII_S"/>
</dbReference>
<keyword evidence="3 6" id="KW-0540">Nuclease</keyword>
<name>A0A252F1W1_9FIRM</name>
<dbReference type="InterPro" id="IPR037004">
    <property type="entry name" value="Exonuc_VII_ssu_sf"/>
</dbReference>
<evidence type="ECO:0000256" key="1">
    <source>
        <dbReference type="ARBA" id="ARBA00009998"/>
    </source>
</evidence>
<dbReference type="NCBIfam" id="TIGR01280">
    <property type="entry name" value="xseB"/>
    <property type="match status" value="1"/>
</dbReference>
<comment type="subcellular location">
    <subcellularLocation>
        <location evidence="6">Cytoplasm</location>
    </subcellularLocation>
</comment>
<proteinExistence type="inferred from homology"/>
<dbReference type="NCBIfam" id="NF002140">
    <property type="entry name" value="PRK00977.1-4"/>
    <property type="match status" value="1"/>
</dbReference>
<dbReference type="PANTHER" id="PTHR34137:SF1">
    <property type="entry name" value="EXODEOXYRIBONUCLEASE 7 SMALL SUBUNIT"/>
    <property type="match status" value="1"/>
</dbReference>
<reference evidence="7 8" key="1">
    <citation type="submission" date="2017-05" db="EMBL/GenBank/DDBJ databases">
        <title>Butyricicoccus porcorum sp. nov. a butyrate-producing bacterium from the swine intestinal tract.</title>
        <authorList>
            <person name="Trachsel J."/>
            <person name="Humphrey S."/>
            <person name="Allen H.K."/>
        </authorList>
    </citation>
    <scope>NUCLEOTIDE SEQUENCE [LARGE SCALE GENOMIC DNA]</scope>
    <source>
        <strain evidence="7">BB10</strain>
    </source>
</reference>
<comment type="function">
    <text evidence="6">Bidirectionally degrades single-stranded DNA into large acid-insoluble oligonucleotides, which are then degraded further into small acid-soluble oligonucleotides.</text>
</comment>
<evidence type="ECO:0000256" key="2">
    <source>
        <dbReference type="ARBA" id="ARBA00022490"/>
    </source>
</evidence>
<keyword evidence="4 6" id="KW-0378">Hydrolase</keyword>
<dbReference type="PIRSF" id="PIRSF006488">
    <property type="entry name" value="Exonuc_VII_S"/>
    <property type="match status" value="1"/>
</dbReference>
<keyword evidence="5 6" id="KW-0269">Exonuclease</keyword>
<dbReference type="Pfam" id="PF02609">
    <property type="entry name" value="Exonuc_VII_S"/>
    <property type="match status" value="1"/>
</dbReference>
<sequence>MEDMTFEQAMKRLEEIVAQLEAGEVPLDKSMALFEEGTKLSAYLSGLLDRAEQKVTMVTTQNGEEVELPFDTQEGE</sequence>
<dbReference type="GO" id="GO:0006308">
    <property type="term" value="P:DNA catabolic process"/>
    <property type="evidence" value="ECO:0007669"/>
    <property type="project" value="UniProtKB-UniRule"/>
</dbReference>
<evidence type="ECO:0000313" key="7">
    <source>
        <dbReference type="EMBL" id="OUM19785.1"/>
    </source>
</evidence>
<dbReference type="Gene3D" id="1.10.287.1040">
    <property type="entry name" value="Exonuclease VII, small subunit"/>
    <property type="match status" value="1"/>
</dbReference>
<evidence type="ECO:0000256" key="5">
    <source>
        <dbReference type="ARBA" id="ARBA00022839"/>
    </source>
</evidence>
<dbReference type="Proteomes" id="UP000194903">
    <property type="component" value="Unassembled WGS sequence"/>
</dbReference>
<dbReference type="GO" id="GO:0008855">
    <property type="term" value="F:exodeoxyribonuclease VII activity"/>
    <property type="evidence" value="ECO:0007669"/>
    <property type="project" value="UniProtKB-UniRule"/>
</dbReference>
<organism evidence="7 8">
    <name type="scientific">Butyricicoccus porcorum</name>
    <dbReference type="NCBI Taxonomy" id="1945634"/>
    <lineage>
        <taxon>Bacteria</taxon>
        <taxon>Bacillati</taxon>
        <taxon>Bacillota</taxon>
        <taxon>Clostridia</taxon>
        <taxon>Eubacteriales</taxon>
        <taxon>Butyricicoccaceae</taxon>
        <taxon>Butyricicoccus</taxon>
    </lineage>
</organism>
<dbReference type="GO" id="GO:0009318">
    <property type="term" value="C:exodeoxyribonuclease VII complex"/>
    <property type="evidence" value="ECO:0007669"/>
    <property type="project" value="UniProtKB-UniRule"/>
</dbReference>
<keyword evidence="8" id="KW-1185">Reference proteome</keyword>
<dbReference type="SUPFAM" id="SSF116842">
    <property type="entry name" value="XseB-like"/>
    <property type="match status" value="1"/>
</dbReference>
<comment type="similarity">
    <text evidence="1 6">Belongs to the XseB family.</text>
</comment>
<keyword evidence="2 6" id="KW-0963">Cytoplasm</keyword>
<evidence type="ECO:0000256" key="4">
    <source>
        <dbReference type="ARBA" id="ARBA00022801"/>
    </source>
</evidence>
<dbReference type="PANTHER" id="PTHR34137">
    <property type="entry name" value="EXODEOXYRIBONUCLEASE 7 SMALL SUBUNIT"/>
    <property type="match status" value="1"/>
</dbReference>
<dbReference type="RefSeq" id="WP_330395860.1">
    <property type="nucleotide sequence ID" value="NZ_CP178353.1"/>
</dbReference>
<comment type="subunit">
    <text evidence="6">Heterooligomer composed of large and small subunits.</text>
</comment>
<comment type="caution">
    <text evidence="7">The sequence shown here is derived from an EMBL/GenBank/DDBJ whole genome shotgun (WGS) entry which is preliminary data.</text>
</comment>
<dbReference type="AlphaFoldDB" id="A0A252F1W1"/>
<evidence type="ECO:0000256" key="3">
    <source>
        <dbReference type="ARBA" id="ARBA00022722"/>
    </source>
</evidence>
<dbReference type="HAMAP" id="MF_00337">
    <property type="entry name" value="Exonuc_7_S"/>
    <property type="match status" value="1"/>
</dbReference>
<evidence type="ECO:0000313" key="8">
    <source>
        <dbReference type="Proteomes" id="UP000194903"/>
    </source>
</evidence>
<gene>
    <name evidence="6" type="primary">xseB</name>
    <name evidence="7" type="ORF">CBW42_11540</name>
</gene>
<protein>
    <recommendedName>
        <fullName evidence="6">Exodeoxyribonuclease 7 small subunit</fullName>
        <ecNumber evidence="6">3.1.11.6</ecNumber>
    </recommendedName>
    <alternativeName>
        <fullName evidence="6">Exodeoxyribonuclease VII small subunit</fullName>
        <shortName evidence="6">Exonuclease VII small subunit</shortName>
    </alternativeName>
</protein>
<evidence type="ECO:0000256" key="6">
    <source>
        <dbReference type="HAMAP-Rule" id="MF_00337"/>
    </source>
</evidence>
<comment type="catalytic activity">
    <reaction evidence="6">
        <text>Exonucleolytic cleavage in either 5'- to 3'- or 3'- to 5'-direction to yield nucleoside 5'-phosphates.</text>
        <dbReference type="EC" id="3.1.11.6"/>
    </reaction>
</comment>